<comment type="caution">
    <text evidence="1">The sequence shown here is derived from an EMBL/GenBank/DDBJ whole genome shotgun (WGS) entry which is preliminary data.</text>
</comment>
<evidence type="ECO:0000313" key="1">
    <source>
        <dbReference type="EMBL" id="KAH9528373.1"/>
    </source>
</evidence>
<protein>
    <submittedName>
        <fullName evidence="1">Uncharacterized protein</fullName>
    </submittedName>
</protein>
<keyword evidence="2" id="KW-1185">Reference proteome</keyword>
<dbReference type="Proteomes" id="UP000790347">
    <property type="component" value="Unassembled WGS sequence"/>
</dbReference>
<proteinExistence type="predicted"/>
<dbReference type="EMBL" id="ASGP02000001">
    <property type="protein sequence ID" value="KAH9528373.1"/>
    <property type="molecule type" value="Genomic_DNA"/>
</dbReference>
<reference evidence="1" key="1">
    <citation type="submission" date="2013-05" db="EMBL/GenBank/DDBJ databases">
        <authorList>
            <person name="Yim A.K.Y."/>
            <person name="Chan T.F."/>
            <person name="Ji K.M."/>
            <person name="Liu X.Y."/>
            <person name="Zhou J.W."/>
            <person name="Li R.Q."/>
            <person name="Yang K.Y."/>
            <person name="Li J."/>
            <person name="Li M."/>
            <person name="Law P.T.W."/>
            <person name="Wu Y.L."/>
            <person name="Cai Z.L."/>
            <person name="Qin H."/>
            <person name="Bao Y."/>
            <person name="Leung R.K.K."/>
            <person name="Ng P.K.S."/>
            <person name="Zou J."/>
            <person name="Zhong X.J."/>
            <person name="Ran P.X."/>
            <person name="Zhong N.S."/>
            <person name="Liu Z.G."/>
            <person name="Tsui S.K.W."/>
        </authorList>
    </citation>
    <scope>NUCLEOTIDE SEQUENCE</scope>
    <source>
        <strain evidence="1">Derf</strain>
        <tissue evidence="1">Whole organism</tissue>
    </source>
</reference>
<reference evidence="1" key="2">
    <citation type="journal article" date="2022" name="Res Sq">
        <title>Comparative Genomics Reveals Insights into the Divergent Evolution of Astigmatic Mites and Household Pest Adaptations.</title>
        <authorList>
            <person name="Xiong Q."/>
            <person name="Wan A.T.-Y."/>
            <person name="Liu X.-Y."/>
            <person name="Fung C.S.-H."/>
            <person name="Xiao X."/>
            <person name="Malainual N."/>
            <person name="Hou J."/>
            <person name="Wang L."/>
            <person name="Wang M."/>
            <person name="Yang K."/>
            <person name="Cui Y."/>
            <person name="Leung E."/>
            <person name="Nong W."/>
            <person name="Shin S.-K."/>
            <person name="Au S."/>
            <person name="Jeong K.Y."/>
            <person name="Chew F.T."/>
            <person name="Hui J."/>
            <person name="Leung T.F."/>
            <person name="Tungtrongchitr A."/>
            <person name="Zhong N."/>
            <person name="Liu Z."/>
            <person name="Tsui S."/>
        </authorList>
    </citation>
    <scope>NUCLEOTIDE SEQUENCE</scope>
    <source>
        <strain evidence="1">Derf</strain>
        <tissue evidence="1">Whole organism</tissue>
    </source>
</reference>
<evidence type="ECO:0000313" key="2">
    <source>
        <dbReference type="Proteomes" id="UP000790347"/>
    </source>
</evidence>
<sequence>MVRMMAEDVDGYGSGPILNPFIFAPHPKKNQYCCSNHRVVIFGYRHSPILGLNISIPCGCNDRSDLHHISTKKKQLATIIFSCNSVD</sequence>
<dbReference type="AlphaFoldDB" id="A0A922ICN4"/>
<gene>
    <name evidence="1" type="ORF">DERF_002326</name>
</gene>
<accession>A0A922ICN4</accession>
<organism evidence="1 2">
    <name type="scientific">Dermatophagoides farinae</name>
    <name type="common">American house dust mite</name>
    <dbReference type="NCBI Taxonomy" id="6954"/>
    <lineage>
        <taxon>Eukaryota</taxon>
        <taxon>Metazoa</taxon>
        <taxon>Ecdysozoa</taxon>
        <taxon>Arthropoda</taxon>
        <taxon>Chelicerata</taxon>
        <taxon>Arachnida</taxon>
        <taxon>Acari</taxon>
        <taxon>Acariformes</taxon>
        <taxon>Sarcoptiformes</taxon>
        <taxon>Astigmata</taxon>
        <taxon>Psoroptidia</taxon>
        <taxon>Analgoidea</taxon>
        <taxon>Pyroglyphidae</taxon>
        <taxon>Dermatophagoidinae</taxon>
        <taxon>Dermatophagoides</taxon>
    </lineage>
</organism>
<name>A0A922ICN4_DERFA</name>